<protein>
    <submittedName>
        <fullName evidence="1">Uncharacterized protein</fullName>
    </submittedName>
</protein>
<dbReference type="AlphaFoldDB" id="E4Z5H7"/>
<accession>E4Z5H7</accession>
<sequence>MDQHSRYYFGRSSRLPGRESRCHHEIQF</sequence>
<gene>
    <name evidence="1" type="ORF">GSOID_T00026695001</name>
</gene>
<dbReference type="EMBL" id="FN657683">
    <property type="protein sequence ID" value="CBY42955.1"/>
    <property type="molecule type" value="Genomic_DNA"/>
</dbReference>
<dbReference type="Proteomes" id="UP000011014">
    <property type="component" value="Unassembled WGS sequence"/>
</dbReference>
<proteinExistence type="predicted"/>
<reference evidence="1" key="1">
    <citation type="journal article" date="2010" name="Science">
        <title>Plasticity of animal genome architecture unmasked by rapid evolution of a pelagic tunicate.</title>
        <authorList>
            <person name="Denoeud F."/>
            <person name="Henriet S."/>
            <person name="Mungpakdee S."/>
            <person name="Aury J.M."/>
            <person name="Da Silva C."/>
            <person name="Brinkmann H."/>
            <person name="Mikhaleva J."/>
            <person name="Olsen L.C."/>
            <person name="Jubin C."/>
            <person name="Canestro C."/>
            <person name="Bouquet J.M."/>
            <person name="Danks G."/>
            <person name="Poulain J."/>
            <person name="Campsteijn C."/>
            <person name="Adamski M."/>
            <person name="Cross I."/>
            <person name="Yadetie F."/>
            <person name="Muffato M."/>
            <person name="Louis A."/>
            <person name="Butcher S."/>
            <person name="Tsagkogeorga G."/>
            <person name="Konrad A."/>
            <person name="Singh S."/>
            <person name="Jensen M.F."/>
            <person name="Cong E.H."/>
            <person name="Eikeseth-Otteraa H."/>
            <person name="Noel B."/>
            <person name="Anthouard V."/>
            <person name="Porcel B.M."/>
            <person name="Kachouri-Lafond R."/>
            <person name="Nishino A."/>
            <person name="Ugolini M."/>
            <person name="Chourrout P."/>
            <person name="Nishida H."/>
            <person name="Aasland R."/>
            <person name="Huzurbazar S."/>
            <person name="Westhof E."/>
            <person name="Delsuc F."/>
            <person name="Lehrach H."/>
            <person name="Reinhardt R."/>
            <person name="Weissenbach J."/>
            <person name="Roy S.W."/>
            <person name="Artiguenave F."/>
            <person name="Postlethwait J.H."/>
            <person name="Manak J.R."/>
            <person name="Thompson E.M."/>
            <person name="Jaillon O."/>
            <person name="Du Pasquier L."/>
            <person name="Boudinot P."/>
            <person name="Liberles D.A."/>
            <person name="Volff J.N."/>
            <person name="Philippe H."/>
            <person name="Lenhard B."/>
            <person name="Roest Crollius H."/>
            <person name="Wincker P."/>
            <person name="Chourrout D."/>
        </authorList>
    </citation>
    <scope>NUCLEOTIDE SEQUENCE [LARGE SCALE GENOMIC DNA]</scope>
</reference>
<organism evidence="1">
    <name type="scientific">Oikopleura dioica</name>
    <name type="common">Tunicate</name>
    <dbReference type="NCBI Taxonomy" id="34765"/>
    <lineage>
        <taxon>Eukaryota</taxon>
        <taxon>Metazoa</taxon>
        <taxon>Chordata</taxon>
        <taxon>Tunicata</taxon>
        <taxon>Appendicularia</taxon>
        <taxon>Copelata</taxon>
        <taxon>Oikopleuridae</taxon>
        <taxon>Oikopleura</taxon>
    </lineage>
</organism>
<name>E4Z5H7_OIKDI</name>
<evidence type="ECO:0000313" key="1">
    <source>
        <dbReference type="EMBL" id="CBY42955.1"/>
    </source>
</evidence>